<dbReference type="Proteomes" id="UP001595824">
    <property type="component" value="Unassembled WGS sequence"/>
</dbReference>
<keyword evidence="14" id="KW-1185">Reference proteome</keyword>
<evidence type="ECO:0000256" key="2">
    <source>
        <dbReference type="ARBA" id="ARBA00001966"/>
    </source>
</evidence>
<dbReference type="Pfam" id="PF00724">
    <property type="entry name" value="Oxidored_FMN"/>
    <property type="match status" value="1"/>
</dbReference>
<evidence type="ECO:0000256" key="1">
    <source>
        <dbReference type="ARBA" id="ARBA00001917"/>
    </source>
</evidence>
<dbReference type="Gene3D" id="3.50.50.60">
    <property type="entry name" value="FAD/NAD(P)-binding domain"/>
    <property type="match status" value="1"/>
</dbReference>
<accession>A0ABV8TJ61</accession>
<keyword evidence="7" id="KW-0560">Oxidoreductase</keyword>
<dbReference type="InterPro" id="IPR013785">
    <property type="entry name" value="Aldolase_TIM"/>
</dbReference>
<evidence type="ECO:0000256" key="4">
    <source>
        <dbReference type="ARBA" id="ARBA00022630"/>
    </source>
</evidence>
<dbReference type="InterPro" id="IPR023753">
    <property type="entry name" value="FAD/NAD-binding_dom"/>
</dbReference>
<reference evidence="14" key="1">
    <citation type="journal article" date="2019" name="Int. J. Syst. Evol. Microbiol.">
        <title>The Global Catalogue of Microorganisms (GCM) 10K type strain sequencing project: providing services to taxonomists for standard genome sequencing and annotation.</title>
        <authorList>
            <consortium name="The Broad Institute Genomics Platform"/>
            <consortium name="The Broad Institute Genome Sequencing Center for Infectious Disease"/>
            <person name="Wu L."/>
            <person name="Ma J."/>
        </authorList>
    </citation>
    <scope>NUCLEOTIDE SEQUENCE [LARGE SCALE GENOMIC DNA]</scope>
    <source>
        <strain evidence="14">PCU 347</strain>
    </source>
</reference>
<evidence type="ECO:0000256" key="10">
    <source>
        <dbReference type="SAM" id="MobiDB-lite"/>
    </source>
</evidence>
<dbReference type="InterPro" id="IPR051793">
    <property type="entry name" value="NADH:flavin_oxidoreductase"/>
</dbReference>
<dbReference type="PANTHER" id="PTHR42917">
    <property type="entry name" value="2,4-DIENOYL-COA REDUCTASE"/>
    <property type="match status" value="1"/>
</dbReference>
<dbReference type="PRINTS" id="PR00419">
    <property type="entry name" value="ADXRDTASE"/>
</dbReference>
<dbReference type="InterPro" id="IPR001155">
    <property type="entry name" value="OxRdtase_FMN_N"/>
</dbReference>
<evidence type="ECO:0000259" key="12">
    <source>
        <dbReference type="Pfam" id="PF07992"/>
    </source>
</evidence>
<dbReference type="Pfam" id="PF07992">
    <property type="entry name" value="Pyr_redox_2"/>
    <property type="match status" value="1"/>
</dbReference>
<evidence type="ECO:0000259" key="11">
    <source>
        <dbReference type="Pfam" id="PF00724"/>
    </source>
</evidence>
<feature type="region of interest" description="Disordered" evidence="10">
    <location>
        <begin position="351"/>
        <end position="404"/>
    </location>
</feature>
<sequence>MRLTEPVTLGPRTAPSRVVFGPHETNLARGRALSDRHVAYYARRAAGGAGLIVTETASVHPSDWPYERAPLAADCGPGWAATAAACAPHGALVVASLGHSGSQGSSAYHQSALWAPSRVADVVSRELPMELEEPELDALRAGFADAARIAAASGLDGVEIEAGQHSLLRQFLSGLTNQRQDAYGTDRALLLRQVLAAVRAGIGAGRLLGLRLSCDELAPWAGITPAHAEELARELAPLLDYLVVVRGSAMAVSATRPDFHTPAGFNTELCAAVRAAVDGRVPVVLQGSVTDPARAEDALTGGTADLVEMTRAQIAAPELVALVRSGHPERVRPCVLCNQKCRVRDNRNPVVSCAVDPRSGHETEDPPDFPRGRPVAGAAAERRTDAPGRPDDVPPGTSGSGEPDAVLVVGGGPAGLEAARVLAAHGRRVELVERAGRLGGMLRVAGGRWSPLLDWLEAEVRRLGVTVRTATAAGEAELTGRRVVLATGSRPGPRRYDIDGGTVLEAADVLAGRAEVPDGPVLVDDPVGDATGVAVAELLAARGTAVLFVTQDPVAGTQLALTGDLADAHGRLVRAGVTLLRRTVLRSVLADAALVEDVLTGEQRKVGCAAVVHCGHRLPDTELSGPDGAVHAGDRVAPRTVHEALLEGRRAALALCGADGGGAR</sequence>
<comment type="similarity">
    <text evidence="3">In the N-terminal section; belongs to the NADH:flavin oxidoreductase/NADH oxidase family.</text>
</comment>
<evidence type="ECO:0000313" key="13">
    <source>
        <dbReference type="EMBL" id="MFC4330684.1"/>
    </source>
</evidence>
<feature type="domain" description="FAD/NAD(P)-binding" evidence="12">
    <location>
        <begin position="403"/>
        <end position="474"/>
    </location>
</feature>
<keyword evidence="5" id="KW-0288">FMN</keyword>
<keyword evidence="6" id="KW-0479">Metal-binding</keyword>
<evidence type="ECO:0000313" key="14">
    <source>
        <dbReference type="Proteomes" id="UP001595824"/>
    </source>
</evidence>
<comment type="cofactor">
    <cofactor evidence="2">
        <name>[4Fe-4S] cluster</name>
        <dbReference type="ChEBI" id="CHEBI:49883"/>
    </cofactor>
</comment>
<organism evidence="13 14">
    <name type="scientific">Streptomyces andamanensis</name>
    <dbReference type="NCBI Taxonomy" id="1565035"/>
    <lineage>
        <taxon>Bacteria</taxon>
        <taxon>Bacillati</taxon>
        <taxon>Actinomycetota</taxon>
        <taxon>Actinomycetes</taxon>
        <taxon>Kitasatosporales</taxon>
        <taxon>Streptomycetaceae</taxon>
        <taxon>Streptomyces</taxon>
    </lineage>
</organism>
<dbReference type="RefSeq" id="WP_381742334.1">
    <property type="nucleotide sequence ID" value="NZ_JBHSDP010000024.1"/>
</dbReference>
<feature type="compositionally biased region" description="Basic and acidic residues" evidence="10">
    <location>
        <begin position="380"/>
        <end position="392"/>
    </location>
</feature>
<keyword evidence="4" id="KW-0285">Flavoprotein</keyword>
<proteinExistence type="inferred from homology"/>
<evidence type="ECO:0000256" key="8">
    <source>
        <dbReference type="ARBA" id="ARBA00023004"/>
    </source>
</evidence>
<dbReference type="InterPro" id="IPR036188">
    <property type="entry name" value="FAD/NAD-bd_sf"/>
</dbReference>
<dbReference type="Gene3D" id="3.40.50.720">
    <property type="entry name" value="NAD(P)-binding Rossmann-like Domain"/>
    <property type="match status" value="1"/>
</dbReference>
<evidence type="ECO:0000256" key="9">
    <source>
        <dbReference type="ARBA" id="ARBA00023014"/>
    </source>
</evidence>
<keyword evidence="8" id="KW-0408">Iron</keyword>
<dbReference type="SUPFAM" id="SSF51395">
    <property type="entry name" value="FMN-linked oxidoreductases"/>
    <property type="match status" value="1"/>
</dbReference>
<protein>
    <submittedName>
        <fullName evidence="13">FAD-dependent oxidoreductase</fullName>
    </submittedName>
</protein>
<evidence type="ECO:0000256" key="6">
    <source>
        <dbReference type="ARBA" id="ARBA00022723"/>
    </source>
</evidence>
<gene>
    <name evidence="13" type="ORF">ACFPC0_23440</name>
</gene>
<keyword evidence="9" id="KW-0411">Iron-sulfur</keyword>
<evidence type="ECO:0000256" key="5">
    <source>
        <dbReference type="ARBA" id="ARBA00022643"/>
    </source>
</evidence>
<comment type="cofactor">
    <cofactor evidence="1">
        <name>FMN</name>
        <dbReference type="ChEBI" id="CHEBI:58210"/>
    </cofactor>
</comment>
<evidence type="ECO:0000256" key="3">
    <source>
        <dbReference type="ARBA" id="ARBA00011048"/>
    </source>
</evidence>
<evidence type="ECO:0000256" key="7">
    <source>
        <dbReference type="ARBA" id="ARBA00023002"/>
    </source>
</evidence>
<comment type="caution">
    <text evidence="13">The sequence shown here is derived from an EMBL/GenBank/DDBJ whole genome shotgun (WGS) entry which is preliminary data.</text>
</comment>
<dbReference type="EMBL" id="JBHSDP010000024">
    <property type="protein sequence ID" value="MFC4330684.1"/>
    <property type="molecule type" value="Genomic_DNA"/>
</dbReference>
<feature type="compositionally biased region" description="Basic and acidic residues" evidence="10">
    <location>
        <begin position="358"/>
        <end position="371"/>
    </location>
</feature>
<dbReference type="SUPFAM" id="SSF51905">
    <property type="entry name" value="FAD/NAD(P)-binding domain"/>
    <property type="match status" value="1"/>
</dbReference>
<name>A0ABV8TJ61_9ACTN</name>
<feature type="domain" description="NADH:flavin oxidoreductase/NADH oxidase N-terminal" evidence="11">
    <location>
        <begin position="3"/>
        <end position="328"/>
    </location>
</feature>
<dbReference type="Gene3D" id="3.20.20.70">
    <property type="entry name" value="Aldolase class I"/>
    <property type="match status" value="1"/>
</dbReference>
<dbReference type="PANTHER" id="PTHR42917:SF2">
    <property type="entry name" value="2,4-DIENOYL-COA REDUCTASE [(2E)-ENOYL-COA-PRODUCING]"/>
    <property type="match status" value="1"/>
</dbReference>